<dbReference type="PANTHER" id="PTHR42687:SF1">
    <property type="entry name" value="L-THREONINE 3-DEHYDROGENASE, MITOCHONDRIAL"/>
    <property type="match status" value="1"/>
</dbReference>
<proteinExistence type="inferred from homology"/>
<dbReference type="CDD" id="cd05272">
    <property type="entry name" value="TDH_SDR_e"/>
    <property type="match status" value="1"/>
</dbReference>
<dbReference type="KEGG" id="hazt:108672817"/>
<accession>A0A8B7NQQ7</accession>
<evidence type="ECO:0000256" key="1">
    <source>
        <dbReference type="ARBA" id="ARBA00007637"/>
    </source>
</evidence>
<protein>
    <recommendedName>
        <fullName evidence="6">L-threonine 3-dehydrogenase, mitochondrial</fullName>
        <ecNumber evidence="5">1.1.1.103</ecNumber>
    </recommendedName>
</protein>
<evidence type="ECO:0000259" key="7">
    <source>
        <dbReference type="Pfam" id="PF01370"/>
    </source>
</evidence>
<dbReference type="RefSeq" id="XP_018016047.1">
    <property type="nucleotide sequence ID" value="XM_018160558.2"/>
</dbReference>
<evidence type="ECO:0000256" key="2">
    <source>
        <dbReference type="ARBA" id="ARBA00050613"/>
    </source>
</evidence>
<dbReference type="PANTHER" id="PTHR42687">
    <property type="entry name" value="L-THREONINE 3-DEHYDROGENASE"/>
    <property type="match status" value="1"/>
</dbReference>
<comment type="similarity">
    <text evidence="1">Belongs to the NAD(P)-dependent epimerase/dehydratase family.</text>
</comment>
<dbReference type="InterPro" id="IPR036291">
    <property type="entry name" value="NAD(P)-bd_dom_sf"/>
</dbReference>
<comment type="function">
    <text evidence="3">Catalyzes the NAD(+)-dependent oxidation of L-threonine to 2-amino-3-ketobutyrate, mediating L-threonine catabolism.</text>
</comment>
<dbReference type="GO" id="GO:0008743">
    <property type="term" value="F:L-threonine 3-dehydrogenase activity"/>
    <property type="evidence" value="ECO:0007669"/>
    <property type="project" value="UniProtKB-EC"/>
</dbReference>
<feature type="domain" description="NAD-dependent epimerase/dehydratase" evidence="7">
    <location>
        <begin position="53"/>
        <end position="288"/>
    </location>
</feature>
<dbReference type="SUPFAM" id="SSF51735">
    <property type="entry name" value="NAD(P)-binding Rossmann-fold domains"/>
    <property type="match status" value="1"/>
</dbReference>
<comment type="catalytic activity">
    <reaction evidence="2">
        <text>L-threonine + NAD(+) = (2S)-2-amino-3-oxobutanoate + NADH + H(+)</text>
        <dbReference type="Rhea" id="RHEA:13161"/>
        <dbReference type="ChEBI" id="CHEBI:15378"/>
        <dbReference type="ChEBI" id="CHEBI:57540"/>
        <dbReference type="ChEBI" id="CHEBI:57926"/>
        <dbReference type="ChEBI" id="CHEBI:57945"/>
        <dbReference type="ChEBI" id="CHEBI:78948"/>
        <dbReference type="EC" id="1.1.1.103"/>
    </reaction>
</comment>
<dbReference type="InterPro" id="IPR051225">
    <property type="entry name" value="NAD(P)_epim/dehydratase"/>
</dbReference>
<dbReference type="AlphaFoldDB" id="A0A8B7NQQ7"/>
<dbReference type="Gene3D" id="3.40.50.720">
    <property type="entry name" value="NAD(P)-binding Rossmann-like Domain"/>
    <property type="match status" value="1"/>
</dbReference>
<evidence type="ECO:0000256" key="4">
    <source>
        <dbReference type="ARBA" id="ARBA00060557"/>
    </source>
</evidence>
<name>A0A8B7NQQ7_HYAAZ</name>
<evidence type="ECO:0000313" key="9">
    <source>
        <dbReference type="RefSeq" id="XP_018016047.1"/>
    </source>
</evidence>
<keyword evidence="8" id="KW-1185">Reference proteome</keyword>
<dbReference type="OMA" id="HWHASPR"/>
<sequence>MRFRASVLGKLLGRSSNCMQSRVPSGGVCDVTHLPGAVVTSRHYHPNGDPPRILITGSLGQLGSGLAALLREKYGRENVIMSDIIKPSKETWKSGPYVFADILDFKCLQEIVVTYRIDWLVHFSALLSAIGEQNVPLAIRVNIEGLHNVMELSKQYDLRVFVPSTIGAFGPDSPRDFTPNVAIQRPRTIYGVSKVHAELLGEYYHHKFGLDFRCLRFPGVISADTQPGGGTTDYAVQIFHDAIAGEHFECYLRPDTRLPMMYIDDCLRSLWEMLVTPENLLKRRTYNVTAMSFTPAEIVAAVQKHFPDLKVSYRPDDRQKIADTWPKVFDDSEARRDWGWRHVYDLPSMCDIMFSKLRAAGVENNTALADDAVLARGM</sequence>
<evidence type="ECO:0000256" key="5">
    <source>
        <dbReference type="ARBA" id="ARBA00066604"/>
    </source>
</evidence>
<dbReference type="GO" id="GO:0006567">
    <property type="term" value="P:L-threonine catabolic process"/>
    <property type="evidence" value="ECO:0007669"/>
    <property type="project" value="TreeGrafter"/>
</dbReference>
<evidence type="ECO:0000256" key="6">
    <source>
        <dbReference type="ARBA" id="ARBA00069940"/>
    </source>
</evidence>
<dbReference type="Pfam" id="PF01370">
    <property type="entry name" value="Epimerase"/>
    <property type="match status" value="1"/>
</dbReference>
<gene>
    <name evidence="9" type="primary">LOC108672817</name>
</gene>
<dbReference type="InterPro" id="IPR001509">
    <property type="entry name" value="Epimerase_deHydtase"/>
</dbReference>
<evidence type="ECO:0000256" key="3">
    <source>
        <dbReference type="ARBA" id="ARBA00059023"/>
    </source>
</evidence>
<organism evidence="8 9">
    <name type="scientific">Hyalella azteca</name>
    <name type="common">Amphipod</name>
    <dbReference type="NCBI Taxonomy" id="294128"/>
    <lineage>
        <taxon>Eukaryota</taxon>
        <taxon>Metazoa</taxon>
        <taxon>Ecdysozoa</taxon>
        <taxon>Arthropoda</taxon>
        <taxon>Crustacea</taxon>
        <taxon>Multicrustacea</taxon>
        <taxon>Malacostraca</taxon>
        <taxon>Eumalacostraca</taxon>
        <taxon>Peracarida</taxon>
        <taxon>Amphipoda</taxon>
        <taxon>Senticaudata</taxon>
        <taxon>Talitrida</taxon>
        <taxon>Talitroidea</taxon>
        <taxon>Hyalellidae</taxon>
        <taxon>Hyalella</taxon>
    </lineage>
</organism>
<comment type="pathway">
    <text evidence="4">Amino-acid degradation; L-threonine degradation via oxydo-reductase pathway; glycine from L-threonine: step 1/2.</text>
</comment>
<evidence type="ECO:0000313" key="8">
    <source>
        <dbReference type="Proteomes" id="UP000694843"/>
    </source>
</evidence>
<dbReference type="OrthoDB" id="10058185at2759"/>
<dbReference type="FunFam" id="3.40.50.720:FF:000077">
    <property type="entry name" value="L-threonine 3-dehydrogenase, mitochondrial"/>
    <property type="match status" value="1"/>
</dbReference>
<reference evidence="9" key="1">
    <citation type="submission" date="2025-08" db="UniProtKB">
        <authorList>
            <consortium name="RefSeq"/>
        </authorList>
    </citation>
    <scope>IDENTIFICATION</scope>
    <source>
        <tissue evidence="9">Whole organism</tissue>
    </source>
</reference>
<dbReference type="GeneID" id="108672817"/>
<dbReference type="EC" id="1.1.1.103" evidence="5"/>
<dbReference type="Proteomes" id="UP000694843">
    <property type="component" value="Unplaced"/>
</dbReference>
<dbReference type="CTD" id="157739"/>